<organism evidence="1 2">
    <name type="scientific">Prevotella corporis</name>
    <dbReference type="NCBI Taxonomy" id="28128"/>
    <lineage>
        <taxon>Bacteria</taxon>
        <taxon>Pseudomonadati</taxon>
        <taxon>Bacteroidota</taxon>
        <taxon>Bacteroidia</taxon>
        <taxon>Bacteroidales</taxon>
        <taxon>Prevotellaceae</taxon>
        <taxon>Prevotella</taxon>
    </lineage>
</organism>
<name>A0A133Q987_9BACT</name>
<protein>
    <submittedName>
        <fullName evidence="1">Uncharacterized protein</fullName>
    </submittedName>
</protein>
<dbReference type="Proteomes" id="UP000070533">
    <property type="component" value="Unassembled WGS sequence"/>
</dbReference>
<evidence type="ECO:0000313" key="1">
    <source>
        <dbReference type="EMBL" id="KXA39448.1"/>
    </source>
</evidence>
<keyword evidence="2" id="KW-1185">Reference proteome</keyword>
<dbReference type="EMBL" id="LRQG01000092">
    <property type="protein sequence ID" value="KXA39448.1"/>
    <property type="molecule type" value="Genomic_DNA"/>
</dbReference>
<evidence type="ECO:0000313" key="2">
    <source>
        <dbReference type="Proteomes" id="UP000070533"/>
    </source>
</evidence>
<dbReference type="PATRIC" id="fig|28128.5.peg.1310"/>
<proteinExistence type="predicted"/>
<reference evidence="2" key="1">
    <citation type="submission" date="2016-01" db="EMBL/GenBank/DDBJ databases">
        <authorList>
            <person name="Mitreva M."/>
            <person name="Pepin K.H."/>
            <person name="Mihindukulasuriya K.A."/>
            <person name="Fulton R."/>
            <person name="Fronick C."/>
            <person name="O'Laughlin M."/>
            <person name="Miner T."/>
            <person name="Herter B."/>
            <person name="Rosa B.A."/>
            <person name="Cordes M."/>
            <person name="Tomlinson C."/>
            <person name="Wollam A."/>
            <person name="Palsikar V.B."/>
            <person name="Mardis E.R."/>
            <person name="Wilson R.K."/>
        </authorList>
    </citation>
    <scope>NUCLEOTIDE SEQUENCE [LARGE SCALE GENOMIC DNA]</scope>
    <source>
        <strain evidence="2">MJR7716</strain>
    </source>
</reference>
<sequence>MIDFGVERVKEGLALPKTMEQRSWHIPARHLSKWRQFHTLFTSVA</sequence>
<gene>
    <name evidence="1" type="ORF">HMPREF3226_01283</name>
</gene>
<dbReference type="AlphaFoldDB" id="A0A133Q987"/>
<comment type="caution">
    <text evidence="1">The sequence shown here is derived from an EMBL/GenBank/DDBJ whole genome shotgun (WGS) entry which is preliminary data.</text>
</comment>
<accession>A0A133Q987</accession>